<accession>A0A5C5ZHM4</accession>
<proteinExistence type="predicted"/>
<comment type="caution">
    <text evidence="2">The sequence shown here is derived from an EMBL/GenBank/DDBJ whole genome shotgun (WGS) entry which is preliminary data.</text>
</comment>
<evidence type="ECO:0000256" key="1">
    <source>
        <dbReference type="SAM" id="Phobius"/>
    </source>
</evidence>
<keyword evidence="1" id="KW-1133">Transmembrane helix</keyword>
<keyword evidence="1" id="KW-0812">Transmembrane</keyword>
<dbReference type="EMBL" id="SJPQ01000004">
    <property type="protein sequence ID" value="TWT86605.1"/>
    <property type="molecule type" value="Genomic_DNA"/>
</dbReference>
<keyword evidence="1" id="KW-0472">Membrane</keyword>
<organism evidence="2 3">
    <name type="scientific">Pseudobythopirellula maris</name>
    <dbReference type="NCBI Taxonomy" id="2527991"/>
    <lineage>
        <taxon>Bacteria</taxon>
        <taxon>Pseudomonadati</taxon>
        <taxon>Planctomycetota</taxon>
        <taxon>Planctomycetia</taxon>
        <taxon>Pirellulales</taxon>
        <taxon>Lacipirellulaceae</taxon>
        <taxon>Pseudobythopirellula</taxon>
    </lineage>
</organism>
<sequence length="68" mass="7098">MKPIAKIVSRVCLLLAIASPLLYLAGSVSLELNKTLMLIATVGWFAGAAAASYGGKTQHTLEPDKAVI</sequence>
<evidence type="ECO:0000313" key="2">
    <source>
        <dbReference type="EMBL" id="TWT86605.1"/>
    </source>
</evidence>
<evidence type="ECO:0000313" key="3">
    <source>
        <dbReference type="Proteomes" id="UP000315440"/>
    </source>
</evidence>
<dbReference type="Proteomes" id="UP000315440">
    <property type="component" value="Unassembled WGS sequence"/>
</dbReference>
<gene>
    <name evidence="2" type="ORF">Mal64_34320</name>
</gene>
<dbReference type="AlphaFoldDB" id="A0A5C5ZHM4"/>
<protein>
    <submittedName>
        <fullName evidence="2">Uncharacterized protein</fullName>
    </submittedName>
</protein>
<dbReference type="RefSeq" id="WP_146402519.1">
    <property type="nucleotide sequence ID" value="NZ_SJPQ01000004.1"/>
</dbReference>
<keyword evidence="3" id="KW-1185">Reference proteome</keyword>
<feature type="transmembrane region" description="Helical" evidence="1">
    <location>
        <begin position="37"/>
        <end position="55"/>
    </location>
</feature>
<reference evidence="2 3" key="1">
    <citation type="submission" date="2019-02" db="EMBL/GenBank/DDBJ databases">
        <title>Deep-cultivation of Planctomycetes and their phenomic and genomic characterization uncovers novel biology.</title>
        <authorList>
            <person name="Wiegand S."/>
            <person name="Jogler M."/>
            <person name="Boedeker C."/>
            <person name="Pinto D."/>
            <person name="Vollmers J."/>
            <person name="Rivas-Marin E."/>
            <person name="Kohn T."/>
            <person name="Peeters S.H."/>
            <person name="Heuer A."/>
            <person name="Rast P."/>
            <person name="Oberbeckmann S."/>
            <person name="Bunk B."/>
            <person name="Jeske O."/>
            <person name="Meyerdierks A."/>
            <person name="Storesund J.E."/>
            <person name="Kallscheuer N."/>
            <person name="Luecker S."/>
            <person name="Lage O.M."/>
            <person name="Pohl T."/>
            <person name="Merkel B.J."/>
            <person name="Hornburger P."/>
            <person name="Mueller R.-W."/>
            <person name="Bruemmer F."/>
            <person name="Labrenz M."/>
            <person name="Spormann A.M."/>
            <person name="Op Den Camp H."/>
            <person name="Overmann J."/>
            <person name="Amann R."/>
            <person name="Jetten M.S.M."/>
            <person name="Mascher T."/>
            <person name="Medema M.H."/>
            <person name="Devos D.P."/>
            <person name="Kaster A.-K."/>
            <person name="Ovreas L."/>
            <person name="Rohde M."/>
            <person name="Galperin M.Y."/>
            <person name="Jogler C."/>
        </authorList>
    </citation>
    <scope>NUCLEOTIDE SEQUENCE [LARGE SCALE GENOMIC DNA]</scope>
    <source>
        <strain evidence="2 3">Mal64</strain>
    </source>
</reference>
<name>A0A5C5ZHM4_9BACT</name>